<evidence type="ECO:0000256" key="9">
    <source>
        <dbReference type="RuleBase" id="RU003500"/>
    </source>
</evidence>
<dbReference type="AlphaFoldDB" id="A0A1Y3EDB9"/>
<evidence type="ECO:0000256" key="3">
    <source>
        <dbReference type="ARBA" id="ARBA00022473"/>
    </source>
</evidence>
<dbReference type="GO" id="GO:0045165">
    <property type="term" value="P:cell fate commitment"/>
    <property type="evidence" value="ECO:0007669"/>
    <property type="project" value="TreeGrafter"/>
</dbReference>
<proteinExistence type="inferred from homology"/>
<dbReference type="PROSITE" id="PS00246">
    <property type="entry name" value="WNT1"/>
    <property type="match status" value="1"/>
</dbReference>
<dbReference type="GO" id="GO:0030182">
    <property type="term" value="P:neuron differentiation"/>
    <property type="evidence" value="ECO:0007669"/>
    <property type="project" value="TreeGrafter"/>
</dbReference>
<dbReference type="InterPro" id="IPR005817">
    <property type="entry name" value="Wnt"/>
</dbReference>
<comment type="function">
    <text evidence="9">Ligand for members of the frizzled family of seven transmembrane receptors.</text>
</comment>
<evidence type="ECO:0000256" key="4">
    <source>
        <dbReference type="ARBA" id="ARBA00022525"/>
    </source>
</evidence>
<keyword evidence="5" id="KW-0272">Extracellular matrix</keyword>
<dbReference type="PRINTS" id="PR01349">
    <property type="entry name" value="WNTPROTEIN"/>
</dbReference>
<comment type="similarity">
    <text evidence="2 9">Belongs to the Wnt family.</text>
</comment>
<evidence type="ECO:0000256" key="7">
    <source>
        <dbReference type="ARBA" id="ARBA00023157"/>
    </source>
</evidence>
<dbReference type="SMART" id="SM00097">
    <property type="entry name" value="WNT1"/>
    <property type="match status" value="1"/>
</dbReference>
<dbReference type="Proteomes" id="UP000243006">
    <property type="component" value="Unassembled WGS sequence"/>
</dbReference>
<dbReference type="GO" id="GO:0005125">
    <property type="term" value="F:cytokine activity"/>
    <property type="evidence" value="ECO:0007669"/>
    <property type="project" value="TreeGrafter"/>
</dbReference>
<dbReference type="GO" id="GO:0060070">
    <property type="term" value="P:canonical Wnt signaling pathway"/>
    <property type="evidence" value="ECO:0007669"/>
    <property type="project" value="TreeGrafter"/>
</dbReference>
<evidence type="ECO:0000256" key="2">
    <source>
        <dbReference type="ARBA" id="ARBA00005683"/>
    </source>
</evidence>
<dbReference type="Pfam" id="PF00110">
    <property type="entry name" value="wnt"/>
    <property type="match status" value="1"/>
</dbReference>
<keyword evidence="7" id="KW-1015">Disulfide bond</keyword>
<evidence type="ECO:0000313" key="11">
    <source>
        <dbReference type="Proteomes" id="UP000243006"/>
    </source>
</evidence>
<dbReference type="GO" id="GO:0005109">
    <property type="term" value="F:frizzled binding"/>
    <property type="evidence" value="ECO:0007669"/>
    <property type="project" value="TreeGrafter"/>
</dbReference>
<keyword evidence="3 9" id="KW-0217">Developmental protein</keyword>
<keyword evidence="4" id="KW-0964">Secreted</keyword>
<keyword evidence="8" id="KW-0449">Lipoprotein</keyword>
<accession>A0A1Y3EDB9</accession>
<evidence type="ECO:0000256" key="8">
    <source>
        <dbReference type="ARBA" id="ARBA00023288"/>
    </source>
</evidence>
<keyword evidence="6 9" id="KW-0879">Wnt signaling pathway</keyword>
<evidence type="ECO:0000313" key="10">
    <source>
        <dbReference type="EMBL" id="OUC43144.1"/>
    </source>
</evidence>
<protein>
    <recommendedName>
        <fullName evidence="9">Protein Wnt</fullName>
    </recommendedName>
</protein>
<evidence type="ECO:0000256" key="6">
    <source>
        <dbReference type="ARBA" id="ARBA00022687"/>
    </source>
</evidence>
<reference evidence="10 11" key="1">
    <citation type="submission" date="2015-04" db="EMBL/GenBank/DDBJ databases">
        <title>Draft genome of the roundworm Trichinella nativa.</title>
        <authorList>
            <person name="Mitreva M."/>
        </authorList>
    </citation>
    <scope>NUCLEOTIDE SEQUENCE [LARGE SCALE GENOMIC DNA]</scope>
    <source>
        <strain evidence="10 11">ISS45</strain>
    </source>
</reference>
<sequence>MSERSLSEKSVSSDLQFSGGLAEAAALFQLVVKQFTGATLSDSLSEAEISSRPTPGHCLPPTKHSCFGFYMFRKKESNKRPGGHLRGLAKLTKTVVKEMEKKTQDTSHKWCPRPRHVIYVAHYDSMACFLKPNGQKQPPGRRLLRPISPDRRHRCLWPISTDGGLFAGCRSSSMWIRLMSDSSVLSSLAMVKWLRLLIISLLCTGCLAQASAWWLMSQMQMSAVSGSSPALCDLIPGLGRRQRRLCQLHPDVMKAISDGIRRGVAECQTQFAGYRWNCTTVEGGGFGRIILKLGSREAAFVYSISTASVVHSIARSCSTSQISDCSCDRRRVGRGQDSQGEFSWGGCSDNLPYAISFARKFIDSKDRRSRDGRALMNLHNNRAGRKAVKRNLKIQCKCHGVSGSCATRTCWRALPHLSIIGADLADKYHEALQVTVNPNGEGLIPADHRRYDFLYGPKAALFQRKRINRAELARQDVSAIEHQQARMDVILCAVDAATTPPVYDVITSATVECQMCTEIVDLHTCKAKPPAHNRTHSIYPSRDFLHS</sequence>
<dbReference type="PANTHER" id="PTHR12027:SF37">
    <property type="entry name" value="PROTEIN WNT"/>
    <property type="match status" value="1"/>
</dbReference>
<organism evidence="10 11">
    <name type="scientific">Trichinella nativa</name>
    <dbReference type="NCBI Taxonomy" id="6335"/>
    <lineage>
        <taxon>Eukaryota</taxon>
        <taxon>Metazoa</taxon>
        <taxon>Ecdysozoa</taxon>
        <taxon>Nematoda</taxon>
        <taxon>Enoplea</taxon>
        <taxon>Dorylaimia</taxon>
        <taxon>Trichinellida</taxon>
        <taxon>Trichinellidae</taxon>
        <taxon>Trichinella</taxon>
    </lineage>
</organism>
<evidence type="ECO:0000256" key="5">
    <source>
        <dbReference type="ARBA" id="ARBA00022530"/>
    </source>
</evidence>
<evidence type="ECO:0000256" key="1">
    <source>
        <dbReference type="ARBA" id="ARBA00004498"/>
    </source>
</evidence>
<dbReference type="EMBL" id="LVZM01015902">
    <property type="protein sequence ID" value="OUC43144.1"/>
    <property type="molecule type" value="Genomic_DNA"/>
</dbReference>
<dbReference type="GO" id="GO:0005615">
    <property type="term" value="C:extracellular space"/>
    <property type="evidence" value="ECO:0007669"/>
    <property type="project" value="TreeGrafter"/>
</dbReference>
<comment type="subcellular location">
    <subcellularLocation>
        <location evidence="1 9">Secreted</location>
        <location evidence="1 9">Extracellular space</location>
        <location evidence="1 9">Extracellular matrix</location>
    </subcellularLocation>
</comment>
<dbReference type="PANTHER" id="PTHR12027">
    <property type="entry name" value="WNT RELATED"/>
    <property type="match status" value="1"/>
</dbReference>
<gene>
    <name evidence="10" type="ORF">D917_09969</name>
</gene>
<dbReference type="InterPro" id="IPR018161">
    <property type="entry name" value="Wnt_CS"/>
</dbReference>
<name>A0A1Y3EDB9_9BILA</name>
<comment type="caution">
    <text evidence="10">The sequence shown here is derived from an EMBL/GenBank/DDBJ whole genome shotgun (WGS) entry which is preliminary data.</text>
</comment>